<dbReference type="Gene3D" id="3.40.190.10">
    <property type="entry name" value="Periplasmic binding protein-like II"/>
    <property type="match status" value="2"/>
</dbReference>
<dbReference type="AlphaFoldDB" id="A0A1G7XS90"/>
<dbReference type="RefSeq" id="WP_093368303.1">
    <property type="nucleotide sequence ID" value="NZ_FNCW01000009.1"/>
</dbReference>
<dbReference type="GO" id="GO:0008933">
    <property type="term" value="F:peptidoglycan lytic transglycosylase activity"/>
    <property type="evidence" value="ECO:0007669"/>
    <property type="project" value="InterPro"/>
</dbReference>
<dbReference type="Proteomes" id="UP000199296">
    <property type="component" value="Unassembled WGS sequence"/>
</dbReference>
<name>A0A1G7XS90_9FLAO</name>
<dbReference type="Pfam" id="PF00497">
    <property type="entry name" value="SBP_bac_3"/>
    <property type="match status" value="1"/>
</dbReference>
<dbReference type="PROSITE" id="PS00922">
    <property type="entry name" value="TRANSGLYCOSYLASE"/>
    <property type="match status" value="1"/>
</dbReference>
<dbReference type="CDD" id="cd13403">
    <property type="entry name" value="MLTF-like"/>
    <property type="match status" value="1"/>
</dbReference>
<protein>
    <submittedName>
        <fullName evidence="6">Membrane-bound lytic murein transglycosylase F</fullName>
    </submittedName>
</protein>
<dbReference type="Gene3D" id="1.10.530.10">
    <property type="match status" value="1"/>
</dbReference>
<evidence type="ECO:0000313" key="7">
    <source>
        <dbReference type="Proteomes" id="UP000199296"/>
    </source>
</evidence>
<dbReference type="SUPFAM" id="SSF53955">
    <property type="entry name" value="Lysozyme-like"/>
    <property type="match status" value="1"/>
</dbReference>
<accession>A0A1G7XS90</accession>
<sequence length="475" mass="54987">MKKILFLFSIIILSCQTNTNTDKGADKNAEKFSRDLDKIKESGVLKALTVYSGTTYFLYKGRPMGFEYELLERLAEDLDVELEMIVAKDENRLIELLQDGEGDLLAYGYTITESRKKRINFTTPLYLSHQVLIQRKPESWRRMKLHEIKDYLVTNPIELIGDTISVKRNSSYASRVENLSNELGGKIFIDTLKGTLSTDKIIKKVADGDIKYTIADENIAFINSSYYPILDIGTSLSLSQRIGWAVRKRDTQLLATVNQWLENAKKTTDYHVIYNKYFKNKRLYKKRVKSDFYSINENKISPYDAMIKKNAALINWDWRLLASVTYQESQFQPQSNSWAGASGLMQIMPATARELGVTDPYNPEQSLKAGAIYLDQMMKSHENITDSIQRIKFALGSYNSGLYHVKDAQKLAEKQGLDPLVWDNNVELALLDLSFPEHYNKSFIKYGYVRGEEPFNYVRDIFKRYDHYRQFIEFK</sequence>
<keyword evidence="4" id="KW-0472">Membrane</keyword>
<dbReference type="PANTHER" id="PTHR35936">
    <property type="entry name" value="MEMBRANE-BOUND LYTIC MUREIN TRANSGLYCOSYLASE F"/>
    <property type="match status" value="1"/>
</dbReference>
<evidence type="ECO:0000256" key="2">
    <source>
        <dbReference type="ARBA" id="ARBA00007734"/>
    </source>
</evidence>
<dbReference type="InterPro" id="IPR023346">
    <property type="entry name" value="Lysozyme-like_dom_sf"/>
</dbReference>
<evidence type="ECO:0000256" key="3">
    <source>
        <dbReference type="ARBA" id="ARBA00022729"/>
    </source>
</evidence>
<dbReference type="Pfam" id="PF01464">
    <property type="entry name" value="SLT"/>
    <property type="match status" value="1"/>
</dbReference>
<comment type="similarity">
    <text evidence="2">Belongs to the transglycosylase Slt family.</text>
</comment>
<reference evidence="6 7" key="1">
    <citation type="submission" date="2016-10" db="EMBL/GenBank/DDBJ databases">
        <authorList>
            <person name="de Groot N.N."/>
        </authorList>
    </citation>
    <scope>NUCLEOTIDE SEQUENCE [LARGE SCALE GENOMIC DNA]</scope>
    <source>
        <strain evidence="6 7">DSM 19803</strain>
    </source>
</reference>
<evidence type="ECO:0000256" key="1">
    <source>
        <dbReference type="ARBA" id="ARBA00004339"/>
    </source>
</evidence>
<dbReference type="OrthoDB" id="9815002at2"/>
<evidence type="ECO:0000313" key="6">
    <source>
        <dbReference type="EMBL" id="SDG86893.1"/>
    </source>
</evidence>
<dbReference type="GO" id="GO:0000270">
    <property type="term" value="P:peptidoglycan metabolic process"/>
    <property type="evidence" value="ECO:0007669"/>
    <property type="project" value="InterPro"/>
</dbReference>
<organism evidence="6 7">
    <name type="scientific">Psychroflexus sediminis</name>
    <dbReference type="NCBI Taxonomy" id="470826"/>
    <lineage>
        <taxon>Bacteria</taxon>
        <taxon>Pseudomonadati</taxon>
        <taxon>Bacteroidota</taxon>
        <taxon>Flavobacteriia</taxon>
        <taxon>Flavobacteriales</taxon>
        <taxon>Flavobacteriaceae</taxon>
        <taxon>Psychroflexus</taxon>
    </lineage>
</organism>
<keyword evidence="3" id="KW-0732">Signal</keyword>
<dbReference type="SMART" id="SM00062">
    <property type="entry name" value="PBPb"/>
    <property type="match status" value="1"/>
</dbReference>
<dbReference type="CDD" id="cd01009">
    <property type="entry name" value="PBP2_YfhD_N"/>
    <property type="match status" value="1"/>
</dbReference>
<dbReference type="STRING" id="470826.SAMN04488027_10989"/>
<evidence type="ECO:0000256" key="4">
    <source>
        <dbReference type="ARBA" id="ARBA00023237"/>
    </source>
</evidence>
<dbReference type="EMBL" id="FNCW01000009">
    <property type="protein sequence ID" value="SDG86893.1"/>
    <property type="molecule type" value="Genomic_DNA"/>
</dbReference>
<proteinExistence type="inferred from homology"/>
<evidence type="ECO:0000259" key="5">
    <source>
        <dbReference type="SMART" id="SM00062"/>
    </source>
</evidence>
<dbReference type="PROSITE" id="PS51257">
    <property type="entry name" value="PROKAR_LIPOPROTEIN"/>
    <property type="match status" value="1"/>
</dbReference>
<dbReference type="GO" id="GO:0009279">
    <property type="term" value="C:cell outer membrane"/>
    <property type="evidence" value="ECO:0007669"/>
    <property type="project" value="UniProtKB-SubCell"/>
</dbReference>
<gene>
    <name evidence="6" type="ORF">SAMN04488027_10989</name>
</gene>
<comment type="subcellular location">
    <subcellularLocation>
        <location evidence="1">Cell outer membrane</location>
        <topology evidence="1">Peripheral membrane protein</topology>
    </subcellularLocation>
</comment>
<dbReference type="InterPro" id="IPR001638">
    <property type="entry name" value="Solute-binding_3/MltF_N"/>
</dbReference>
<keyword evidence="7" id="KW-1185">Reference proteome</keyword>
<keyword evidence="4" id="KW-0998">Cell outer membrane</keyword>
<dbReference type="PANTHER" id="PTHR35936:SF19">
    <property type="entry name" value="AMINO-ACID-BINDING PROTEIN YXEM-RELATED"/>
    <property type="match status" value="1"/>
</dbReference>
<dbReference type="InterPro" id="IPR008258">
    <property type="entry name" value="Transglycosylase_SLT_dom_1"/>
</dbReference>
<feature type="domain" description="Solute-binding protein family 3/N-terminal" evidence="5">
    <location>
        <begin position="47"/>
        <end position="281"/>
    </location>
</feature>
<dbReference type="InterPro" id="IPR000189">
    <property type="entry name" value="Transglyc_AS"/>
</dbReference>
<dbReference type="SUPFAM" id="SSF53850">
    <property type="entry name" value="Periplasmic binding protein-like II"/>
    <property type="match status" value="1"/>
</dbReference>